<evidence type="ECO:0000313" key="6">
    <source>
        <dbReference type="Proteomes" id="UP001303473"/>
    </source>
</evidence>
<dbReference type="EMBL" id="MU853760">
    <property type="protein sequence ID" value="KAK3944378.1"/>
    <property type="molecule type" value="Genomic_DNA"/>
</dbReference>
<dbReference type="InterPro" id="IPR011600">
    <property type="entry name" value="Pept_C14_caspase"/>
</dbReference>
<organism evidence="5 6">
    <name type="scientific">Diplogelasinospora grovesii</name>
    <dbReference type="NCBI Taxonomy" id="303347"/>
    <lineage>
        <taxon>Eukaryota</taxon>
        <taxon>Fungi</taxon>
        <taxon>Dikarya</taxon>
        <taxon>Ascomycota</taxon>
        <taxon>Pezizomycotina</taxon>
        <taxon>Sordariomycetes</taxon>
        <taxon>Sordariomycetidae</taxon>
        <taxon>Sordariales</taxon>
        <taxon>Diplogelasinosporaceae</taxon>
        <taxon>Diplogelasinospora</taxon>
    </lineage>
</organism>
<dbReference type="GO" id="GO:0006508">
    <property type="term" value="P:proteolysis"/>
    <property type="evidence" value="ECO:0007669"/>
    <property type="project" value="InterPro"/>
</dbReference>
<dbReference type="SUPFAM" id="SSF52129">
    <property type="entry name" value="Caspase-like"/>
    <property type="match status" value="1"/>
</dbReference>
<keyword evidence="2" id="KW-0788">Thiol protease</keyword>
<feature type="domain" description="Peptidase C14 caspase" evidence="4">
    <location>
        <begin position="61"/>
        <end position="138"/>
    </location>
</feature>
<dbReference type="InterPro" id="IPR029030">
    <property type="entry name" value="Caspase-like_dom_sf"/>
</dbReference>
<dbReference type="Pfam" id="PF00656">
    <property type="entry name" value="Peptidase_C14"/>
    <property type="match status" value="1"/>
</dbReference>
<reference evidence="6" key="1">
    <citation type="journal article" date="2023" name="Mol. Phylogenet. Evol.">
        <title>Genome-scale phylogeny and comparative genomics of the fungal order Sordariales.</title>
        <authorList>
            <person name="Hensen N."/>
            <person name="Bonometti L."/>
            <person name="Westerberg I."/>
            <person name="Brannstrom I.O."/>
            <person name="Guillou S."/>
            <person name="Cros-Aarteil S."/>
            <person name="Calhoun S."/>
            <person name="Haridas S."/>
            <person name="Kuo A."/>
            <person name="Mondo S."/>
            <person name="Pangilinan J."/>
            <person name="Riley R."/>
            <person name="LaButti K."/>
            <person name="Andreopoulos B."/>
            <person name="Lipzen A."/>
            <person name="Chen C."/>
            <person name="Yan M."/>
            <person name="Daum C."/>
            <person name="Ng V."/>
            <person name="Clum A."/>
            <person name="Steindorff A."/>
            <person name="Ohm R.A."/>
            <person name="Martin F."/>
            <person name="Silar P."/>
            <person name="Natvig D.O."/>
            <person name="Lalanne C."/>
            <person name="Gautier V."/>
            <person name="Ament-Velasquez S.L."/>
            <person name="Kruys A."/>
            <person name="Hutchinson M.I."/>
            <person name="Powell A.J."/>
            <person name="Barry K."/>
            <person name="Miller A.N."/>
            <person name="Grigoriev I.V."/>
            <person name="Debuchy R."/>
            <person name="Gladieux P."/>
            <person name="Hiltunen Thoren M."/>
            <person name="Johannesson H."/>
        </authorList>
    </citation>
    <scope>NUCLEOTIDE SEQUENCE [LARGE SCALE GENOMIC DNA]</scope>
    <source>
        <strain evidence="6">CBS 340.73</strain>
    </source>
</reference>
<dbReference type="GO" id="GO:0004197">
    <property type="term" value="F:cysteine-type endopeptidase activity"/>
    <property type="evidence" value="ECO:0007669"/>
    <property type="project" value="InterPro"/>
</dbReference>
<gene>
    <name evidence="5" type="ORF">QBC46DRAFT_252266</name>
</gene>
<keyword evidence="3" id="KW-0865">Zymogen</keyword>
<accession>A0AAN6NHV8</accession>
<evidence type="ECO:0000256" key="3">
    <source>
        <dbReference type="ARBA" id="ARBA00023145"/>
    </source>
</evidence>
<dbReference type="GO" id="GO:0006915">
    <property type="term" value="P:apoptotic process"/>
    <property type="evidence" value="ECO:0007669"/>
    <property type="project" value="UniProtKB-KW"/>
</dbReference>
<protein>
    <recommendedName>
        <fullName evidence="4">Peptidase C14 caspase domain-containing protein</fullName>
    </recommendedName>
</protein>
<evidence type="ECO:0000256" key="2">
    <source>
        <dbReference type="ARBA" id="ARBA00022807"/>
    </source>
</evidence>
<evidence type="ECO:0000259" key="4">
    <source>
        <dbReference type="Pfam" id="PF00656"/>
    </source>
</evidence>
<name>A0AAN6NHV8_9PEZI</name>
<evidence type="ECO:0000313" key="5">
    <source>
        <dbReference type="EMBL" id="KAK3944378.1"/>
    </source>
</evidence>
<keyword evidence="1" id="KW-0053">Apoptosis</keyword>
<sequence length="317" mass="36292">MEQSLLARSLFDNSRYESWFLSDDNRLRRRQYRQVHVLILTWAYHDLKPNITTPAGAECISLEEETERLRDSFEGFGYRVHEYLIPMQRSSESLRARLRQFCRYASDDTLLIVYYHGHGSLNDDKELVFSSHEHPTDPRWSQAAAAELYAALITGEACSTHSRSGLFQQLTQKYARFRPIAEVKWDDIRGTILGAPCDLLLILDCCAAGGANLRRVDSHPLPPQAQAEGYTKHLFAACGFESSTVDDMTATMCDVLDQYVPDPSGAPLTTKRLHQIMEERLQDSTTASQPIFKQLLPMDPERYITLPNLRDRAKRYL</sequence>
<keyword evidence="6" id="KW-1185">Reference proteome</keyword>
<keyword evidence="2" id="KW-0378">Hydrolase</keyword>
<evidence type="ECO:0000256" key="1">
    <source>
        <dbReference type="ARBA" id="ARBA00022703"/>
    </source>
</evidence>
<dbReference type="Proteomes" id="UP001303473">
    <property type="component" value="Unassembled WGS sequence"/>
</dbReference>
<dbReference type="Gene3D" id="3.40.50.1460">
    <property type="match status" value="1"/>
</dbReference>
<keyword evidence="2" id="KW-0645">Protease</keyword>
<dbReference type="AlphaFoldDB" id="A0AAN6NHV8"/>
<proteinExistence type="predicted"/>
<comment type="caution">
    <text evidence="5">The sequence shown here is derived from an EMBL/GenBank/DDBJ whole genome shotgun (WGS) entry which is preliminary data.</text>
</comment>